<proteinExistence type="predicted"/>
<evidence type="ECO:0000313" key="1">
    <source>
        <dbReference type="EMBL" id="KAK5707830.1"/>
    </source>
</evidence>
<dbReference type="EMBL" id="JAVRQU010000001">
    <property type="protein sequence ID" value="KAK5707830.1"/>
    <property type="molecule type" value="Genomic_DNA"/>
</dbReference>
<accession>A0AAN7WJJ4</accession>
<reference evidence="1" key="1">
    <citation type="submission" date="2023-08" db="EMBL/GenBank/DDBJ databases">
        <title>Black Yeasts Isolated from many extreme environments.</title>
        <authorList>
            <person name="Coleine C."/>
            <person name="Stajich J.E."/>
            <person name="Selbmann L."/>
        </authorList>
    </citation>
    <scope>NUCLEOTIDE SEQUENCE</scope>
    <source>
        <strain evidence="1">CCFEE 5810</strain>
    </source>
</reference>
<comment type="caution">
    <text evidence="1">The sequence shown here is derived from an EMBL/GenBank/DDBJ whole genome shotgun (WGS) entry which is preliminary data.</text>
</comment>
<dbReference type="PANTHER" id="PTHR38790">
    <property type="entry name" value="2EXR DOMAIN-CONTAINING PROTEIN-RELATED"/>
    <property type="match status" value="1"/>
</dbReference>
<evidence type="ECO:0000313" key="2">
    <source>
        <dbReference type="Proteomes" id="UP001310594"/>
    </source>
</evidence>
<organism evidence="1 2">
    <name type="scientific">Elasticomyces elasticus</name>
    <dbReference type="NCBI Taxonomy" id="574655"/>
    <lineage>
        <taxon>Eukaryota</taxon>
        <taxon>Fungi</taxon>
        <taxon>Dikarya</taxon>
        <taxon>Ascomycota</taxon>
        <taxon>Pezizomycotina</taxon>
        <taxon>Dothideomycetes</taxon>
        <taxon>Dothideomycetidae</taxon>
        <taxon>Mycosphaerellales</taxon>
        <taxon>Teratosphaeriaceae</taxon>
        <taxon>Elasticomyces</taxon>
    </lineage>
</organism>
<dbReference type="Proteomes" id="UP001310594">
    <property type="component" value="Unassembled WGS sequence"/>
</dbReference>
<gene>
    <name evidence="1" type="ORF">LTR97_000368</name>
</gene>
<name>A0AAN7WJJ4_9PEZI</name>
<protein>
    <submittedName>
        <fullName evidence="1">Uncharacterized protein</fullName>
    </submittedName>
</protein>
<sequence>MADLDDSNYGSDADEQALDAVLSSCSKASFTTRALAADDESDIETCYGSDIDETAELVLLHPTPTRPPIVQPPKDMQSLGITADQSMSNLMALPPELRNLIYEKLFEEFVADWIPCKFYTQPHVLLACKQIYGEAISVFYCTATFRAQNYNMLEKRIRRLRLCHRRLVQNLDIDTQADFAKLGGFFYLSEEKRYIKEVDEYAEIELSKIRELLKSSSLKELQIESLRASMKLPNGEIVWCADPAKALAAYEEAETQKKSKAPALTKSTTADGTVTRVTISDHDWADGVWSSSLQTFVLMVPDD</sequence>
<dbReference type="AlphaFoldDB" id="A0AAN7WJJ4"/>